<organism evidence="1">
    <name type="scientific">viral metagenome</name>
    <dbReference type="NCBI Taxonomy" id="1070528"/>
    <lineage>
        <taxon>unclassified sequences</taxon>
        <taxon>metagenomes</taxon>
        <taxon>organismal metagenomes</taxon>
    </lineage>
</organism>
<evidence type="ECO:0000313" key="3">
    <source>
        <dbReference type="EMBL" id="QJI04793.1"/>
    </source>
</evidence>
<reference evidence="1" key="1">
    <citation type="submission" date="2020-03" db="EMBL/GenBank/DDBJ databases">
        <title>The deep terrestrial virosphere.</title>
        <authorList>
            <person name="Holmfeldt K."/>
            <person name="Nilsson E."/>
            <person name="Simone D."/>
            <person name="Lopez-Fernandez M."/>
            <person name="Wu X."/>
            <person name="de Brujin I."/>
            <person name="Lundin D."/>
            <person name="Andersson A."/>
            <person name="Bertilsson S."/>
            <person name="Dopson M."/>
        </authorList>
    </citation>
    <scope>NUCLEOTIDE SEQUENCE</scope>
    <source>
        <strain evidence="3">MM415A00115</strain>
        <strain evidence="2">MM415B00490</strain>
        <strain evidence="1">TM448A01903</strain>
    </source>
</reference>
<dbReference type="AlphaFoldDB" id="A0A6H1ZTU0"/>
<dbReference type="EMBL" id="MT141521">
    <property type="protein sequence ID" value="QJA64514.1"/>
    <property type="molecule type" value="Genomic_DNA"/>
</dbReference>
<evidence type="ECO:0000313" key="2">
    <source>
        <dbReference type="EMBL" id="QJA64514.1"/>
    </source>
</evidence>
<sequence length="163" mass="18200">MNYFKLKGALTAKDFLQECIQKEYQLKVKNVEGRELFVVFYKGTWTVQDPKNGDFLQVSDFAGITDDGVHTMGLCDGDAEQEGNPLWRGFCQQRLDFHNSSYNGVSATELWSNGDDVFNRIVPAKAITDLILMILTDNIDSVEVLQRGRNGIIKGGEIVLCGA</sequence>
<dbReference type="EMBL" id="MT145190">
    <property type="protein sequence ID" value="QJI04793.1"/>
    <property type="molecule type" value="Genomic_DNA"/>
</dbReference>
<name>A0A6H1ZTU0_9ZZZZ</name>
<gene>
    <name evidence="3" type="ORF">MM415A00115_0028</name>
    <name evidence="2" type="ORF">MM415B00490_0012</name>
    <name evidence="1" type="ORF">TM448A01903_0020</name>
</gene>
<protein>
    <submittedName>
        <fullName evidence="1">Uncharacterized protein</fullName>
    </submittedName>
</protein>
<evidence type="ECO:0000313" key="1">
    <source>
        <dbReference type="EMBL" id="QJA50831.1"/>
    </source>
</evidence>
<dbReference type="EMBL" id="MT144219">
    <property type="protein sequence ID" value="QJA50831.1"/>
    <property type="molecule type" value="Genomic_DNA"/>
</dbReference>
<proteinExistence type="predicted"/>
<accession>A0A6H1ZTU0</accession>